<gene>
    <name evidence="7" type="ORF">BQ4739_LOCUS9461</name>
</gene>
<dbReference type="PANTHER" id="PTHR11006:SF10">
    <property type="entry name" value="HISTONE-ARGININE METHYLTRANSFERASE CARMER-RELATED"/>
    <property type="match status" value="1"/>
</dbReference>
<evidence type="ECO:0000256" key="5">
    <source>
        <dbReference type="ARBA" id="ARBA00049086"/>
    </source>
</evidence>
<dbReference type="SUPFAM" id="SSF53335">
    <property type="entry name" value="S-adenosyl-L-methionine-dependent methyltransferases"/>
    <property type="match status" value="1"/>
</dbReference>
<dbReference type="EMBL" id="FNXT01000907">
    <property type="protein sequence ID" value="SZX69164.1"/>
    <property type="molecule type" value="Genomic_DNA"/>
</dbReference>
<dbReference type="InterPro" id="IPR025799">
    <property type="entry name" value="Arg_MeTrfase"/>
</dbReference>
<dbReference type="Gene3D" id="2.70.160.11">
    <property type="entry name" value="Hnrnp arginine n-methyltransferase1"/>
    <property type="match status" value="1"/>
</dbReference>
<dbReference type="Gene3D" id="3.40.50.150">
    <property type="entry name" value="Vaccinia Virus protein VP39"/>
    <property type="match status" value="1"/>
</dbReference>
<dbReference type="EC" id="2.1.1.319" evidence="1"/>
<reference evidence="7 8" key="1">
    <citation type="submission" date="2016-10" db="EMBL/GenBank/DDBJ databases">
        <authorList>
            <person name="Cai Z."/>
        </authorList>
    </citation>
    <scope>NUCLEOTIDE SEQUENCE [LARGE SCALE GENOMIC DNA]</scope>
</reference>
<organism evidence="7 8">
    <name type="scientific">Tetradesmus obliquus</name>
    <name type="common">Green alga</name>
    <name type="synonym">Acutodesmus obliquus</name>
    <dbReference type="NCBI Taxonomy" id="3088"/>
    <lineage>
        <taxon>Eukaryota</taxon>
        <taxon>Viridiplantae</taxon>
        <taxon>Chlorophyta</taxon>
        <taxon>core chlorophytes</taxon>
        <taxon>Chlorophyceae</taxon>
        <taxon>CS clade</taxon>
        <taxon>Sphaeropleales</taxon>
        <taxon>Scenedesmaceae</taxon>
        <taxon>Tetradesmus</taxon>
    </lineage>
</organism>
<keyword evidence="8" id="KW-1185">Reference proteome</keyword>
<dbReference type="GO" id="GO:0070611">
    <property type="term" value="F:histone H3R2 methyltransferase activity"/>
    <property type="evidence" value="ECO:0007669"/>
    <property type="project" value="TreeGrafter"/>
</dbReference>
<proteinExistence type="predicted"/>
<accession>A0A383VWM6</accession>
<evidence type="ECO:0000256" key="1">
    <source>
        <dbReference type="ARBA" id="ARBA00011925"/>
    </source>
</evidence>
<dbReference type="STRING" id="3088.A0A383VWM6"/>
<sequence length="1010" mass="104637">MDLNKVLTIARRELADNKPDVAVKLLSAASRRYADAPEVWYYLGTALGKQGGQDGSCCICFLRTLQLLGPQPEGQGHQLMASIAADNCWLMANSSLPQAWPAAAADAALQAKFAAAAAHITRQAMQQAMAAPSSSSSSSSDVDAAAEPHVQLLVVGGLGLQAMQLAAAASSVQNQLLKAPQQQQQQEGTAVPSMALSFVPTDGLTAHLAGQLFADNDVDDIIDVCSWTELRQQQQHDSGSSTEAASGGEAVSCAALLAGCIQPNWSNAVAACRSACRGLAGLTTTSSSSSSSSTTSKACVLSPAAIRVWAVPVSCKDLLNLNEVDLQEIAQQAAGGYSYAAANAALRRSSKACQVSRFAPQQLAEPVVVLEVKLQDLLHSLQQQQQQQGSAEGSSATSAALAAALCSGRSAAASTAVSLHTSGRLDCVVWWLEFELAPGCSVTFAPAAAAAAGRAPGLSSSSSRSSAGQADVLRPHVWQHVQYLPQQQQQQQGDEGGSSSALAAACCQGQQVSAGQQLLLRVAASAEQLSMSLFSSSSSSSSGAAADGGMNNLPEQLAQLNLQQQQQQQQEGAGDILPYHLSMLNDHARTRAYDQGISAAVQELLQQQQQQQQAGAGSGAAAVVLDVGCGTGLLSMMAATAAAAAAADGRAAERLQIVACEREPALAAVAQQLVAAHGMQQQIAVHQKLSSQLTLAAAAAADTPDASKPAGQTKAGEVAQISSGSGSSMAADMPAAAALVVHEIFGTDPLSEHVLPALRQVQQQLAAPGTRFVPRAIRIIAAVAACPPLQQRLRLPQQQSGGSSSLSFDVSSLLLLQPRKLELQLDDLAGELLLLTAPASVLEFDFEKDWPLRLNGQVDVKQQVLEEALVLSSWMEQQQLQPQGQQVTTQQQQGPGLVTQQARKKAQQKKAAAAAAAKELCVVSWFEADCGSGGWLSTAPGTTKYGHWQQSVEFVAAPPAAAAVAAAVLGGGLATFDEDETDDSVGSSSSSSLSLRVIWAVDRLKFSLTA</sequence>
<keyword evidence="4" id="KW-0804">Transcription</keyword>
<keyword evidence="2" id="KW-0949">S-adenosyl-L-methionine</keyword>
<evidence type="ECO:0000256" key="3">
    <source>
        <dbReference type="ARBA" id="ARBA00023015"/>
    </source>
</evidence>
<evidence type="ECO:0000256" key="4">
    <source>
        <dbReference type="ARBA" id="ARBA00023163"/>
    </source>
</evidence>
<dbReference type="AlphaFoldDB" id="A0A383VWM6"/>
<keyword evidence="3" id="KW-0805">Transcription regulation</keyword>
<comment type="catalytic activity">
    <reaction evidence="5">
        <text>L-arginyl-[protein] + 2 S-adenosyl-L-methionine = N(omega),N(omega)-dimethyl-L-arginyl-[protein] + 2 S-adenosyl-L-homocysteine + 2 H(+)</text>
        <dbReference type="Rhea" id="RHEA:48096"/>
        <dbReference type="Rhea" id="RHEA-COMP:10532"/>
        <dbReference type="Rhea" id="RHEA-COMP:11991"/>
        <dbReference type="ChEBI" id="CHEBI:15378"/>
        <dbReference type="ChEBI" id="CHEBI:29965"/>
        <dbReference type="ChEBI" id="CHEBI:57856"/>
        <dbReference type="ChEBI" id="CHEBI:59789"/>
        <dbReference type="ChEBI" id="CHEBI:61897"/>
        <dbReference type="EC" id="2.1.1.319"/>
    </reaction>
</comment>
<dbReference type="InterPro" id="IPR029063">
    <property type="entry name" value="SAM-dependent_MTases_sf"/>
</dbReference>
<protein>
    <recommendedName>
        <fullName evidence="1">type I protein arginine methyltransferase</fullName>
        <ecNumber evidence="1">2.1.1.319</ecNumber>
    </recommendedName>
</protein>
<feature type="region of interest" description="Disordered" evidence="6">
    <location>
        <begin position="704"/>
        <end position="724"/>
    </location>
</feature>
<evidence type="ECO:0000313" key="8">
    <source>
        <dbReference type="Proteomes" id="UP000256970"/>
    </source>
</evidence>
<evidence type="ECO:0000256" key="6">
    <source>
        <dbReference type="SAM" id="MobiDB-lite"/>
    </source>
</evidence>
<evidence type="ECO:0000256" key="2">
    <source>
        <dbReference type="ARBA" id="ARBA00022691"/>
    </source>
</evidence>
<name>A0A383VWM6_TETOB</name>
<dbReference type="GO" id="GO:0035242">
    <property type="term" value="F:protein-arginine omega-N asymmetric methyltransferase activity"/>
    <property type="evidence" value="ECO:0007669"/>
    <property type="project" value="UniProtKB-EC"/>
</dbReference>
<dbReference type="PANTHER" id="PTHR11006">
    <property type="entry name" value="PROTEIN ARGININE N-METHYLTRANSFERASE"/>
    <property type="match status" value="1"/>
</dbReference>
<evidence type="ECO:0000313" key="7">
    <source>
        <dbReference type="EMBL" id="SZX69164.1"/>
    </source>
</evidence>
<dbReference type="Proteomes" id="UP000256970">
    <property type="component" value="Unassembled WGS sequence"/>
</dbReference>